<dbReference type="PANTHER" id="PTHR43401">
    <property type="entry name" value="L-THREONINE 3-DEHYDROGENASE"/>
    <property type="match status" value="1"/>
</dbReference>
<keyword evidence="3" id="KW-0560">Oxidoreductase</keyword>
<comment type="caution">
    <text evidence="5">The sequence shown here is derived from an EMBL/GenBank/DDBJ whole genome shotgun (WGS) entry which is preliminary data.</text>
</comment>
<dbReference type="Gene3D" id="3.40.50.720">
    <property type="entry name" value="NAD(P)-binding Rossmann-like Domain"/>
    <property type="match status" value="1"/>
</dbReference>
<dbReference type="Proteomes" id="UP000314011">
    <property type="component" value="Unassembled WGS sequence"/>
</dbReference>
<evidence type="ECO:0000313" key="5">
    <source>
        <dbReference type="EMBL" id="TNY31757.1"/>
    </source>
</evidence>
<dbReference type="InterPro" id="IPR011032">
    <property type="entry name" value="GroES-like_sf"/>
</dbReference>
<feature type="domain" description="Enoyl reductase (ER)" evidence="4">
    <location>
        <begin position="7"/>
        <end position="328"/>
    </location>
</feature>
<keyword evidence="6" id="KW-1185">Reference proteome</keyword>
<dbReference type="SUPFAM" id="SSF50129">
    <property type="entry name" value="GroES-like"/>
    <property type="match status" value="1"/>
</dbReference>
<evidence type="ECO:0000256" key="1">
    <source>
        <dbReference type="ARBA" id="ARBA00022723"/>
    </source>
</evidence>
<dbReference type="Pfam" id="PF13602">
    <property type="entry name" value="ADH_zinc_N_2"/>
    <property type="match status" value="1"/>
</dbReference>
<dbReference type="AlphaFoldDB" id="A0A5C5GCP1"/>
<keyword evidence="2" id="KW-0862">Zinc</keyword>
<dbReference type="OrthoDB" id="9809185at2"/>
<keyword evidence="1" id="KW-0479">Metal-binding</keyword>
<name>A0A5C5GCP1_9RHOB</name>
<gene>
    <name evidence="5" type="ORF">FHY64_00180</name>
</gene>
<protein>
    <recommendedName>
        <fullName evidence="4">Enoyl reductase (ER) domain-containing protein</fullName>
    </recommendedName>
</protein>
<dbReference type="InterPro" id="IPR036291">
    <property type="entry name" value="NAD(P)-bd_dom_sf"/>
</dbReference>
<evidence type="ECO:0000259" key="4">
    <source>
        <dbReference type="SMART" id="SM00829"/>
    </source>
</evidence>
<dbReference type="Gene3D" id="3.90.180.10">
    <property type="entry name" value="Medium-chain alcohol dehydrogenases, catalytic domain"/>
    <property type="match status" value="1"/>
</dbReference>
<evidence type="ECO:0000256" key="3">
    <source>
        <dbReference type="ARBA" id="ARBA00023002"/>
    </source>
</evidence>
<evidence type="ECO:0000313" key="6">
    <source>
        <dbReference type="Proteomes" id="UP000314011"/>
    </source>
</evidence>
<proteinExistence type="predicted"/>
<dbReference type="Pfam" id="PF08240">
    <property type="entry name" value="ADH_N"/>
    <property type="match status" value="1"/>
</dbReference>
<reference evidence="5 6" key="1">
    <citation type="submission" date="2019-06" db="EMBL/GenBank/DDBJ databases">
        <title>Genome of new Rhodobacteraceae sp. SM1903.</title>
        <authorList>
            <person name="Ren X."/>
        </authorList>
    </citation>
    <scope>NUCLEOTIDE SEQUENCE [LARGE SCALE GENOMIC DNA]</scope>
    <source>
        <strain evidence="5 6">SM1903</strain>
    </source>
</reference>
<dbReference type="InterPro" id="IPR020843">
    <property type="entry name" value="ER"/>
</dbReference>
<dbReference type="SMART" id="SM00829">
    <property type="entry name" value="PKS_ER"/>
    <property type="match status" value="1"/>
</dbReference>
<dbReference type="EMBL" id="VFFF01000001">
    <property type="protein sequence ID" value="TNY31757.1"/>
    <property type="molecule type" value="Genomic_DNA"/>
</dbReference>
<accession>A0A5C5GCP1</accession>
<dbReference type="GO" id="GO:0016491">
    <property type="term" value="F:oxidoreductase activity"/>
    <property type="evidence" value="ECO:0007669"/>
    <property type="project" value="UniProtKB-KW"/>
</dbReference>
<evidence type="ECO:0000256" key="2">
    <source>
        <dbReference type="ARBA" id="ARBA00022833"/>
    </source>
</evidence>
<dbReference type="GO" id="GO:0046872">
    <property type="term" value="F:metal ion binding"/>
    <property type="evidence" value="ECO:0007669"/>
    <property type="project" value="UniProtKB-KW"/>
</dbReference>
<dbReference type="InterPro" id="IPR050129">
    <property type="entry name" value="Zn_alcohol_dh"/>
</dbReference>
<dbReference type="SUPFAM" id="SSF51735">
    <property type="entry name" value="NAD(P)-binding Rossmann-fold domains"/>
    <property type="match status" value="1"/>
</dbReference>
<sequence length="336" mass="34700">MRRLLISAPGRVELVAGSMPAPGPDDLLLAPLAVGLCRTDAELADGSMIYLREGRTSLPLTPGHEWVAEVACVGPGVTGFATGDIVVGECSIGCGTCRKCASGDYHQCDSRAETGIMGQEGAMAGYFRYPAASAHKVPEGIATEDAVFAEPAAVALRAVMRGNWQEGDRILVVGAGTIGWLAAAIALDRYGADVAVLEPDAARMARVAAIGARAAEEGEAFDVVIEASGNSNGLEAGLGRLASNGRLVAVSLTGCAAHAVDIDRMVVSDQSLTGSLGSPGVWGDMLEMLGRGRLRPAPLVTGRYRLSDAEEAYAALLANAPGTGKLLILVDEDDRR</sequence>
<dbReference type="RefSeq" id="WP_140192437.1">
    <property type="nucleotide sequence ID" value="NZ_CP065915.1"/>
</dbReference>
<dbReference type="InterPro" id="IPR013154">
    <property type="entry name" value="ADH-like_N"/>
</dbReference>
<dbReference type="PANTHER" id="PTHR43401:SF2">
    <property type="entry name" value="L-THREONINE 3-DEHYDROGENASE"/>
    <property type="match status" value="1"/>
</dbReference>
<organism evidence="5 6">
    <name type="scientific">Pelagovum pacificum</name>
    <dbReference type="NCBI Taxonomy" id="2588711"/>
    <lineage>
        <taxon>Bacteria</taxon>
        <taxon>Pseudomonadati</taxon>
        <taxon>Pseudomonadota</taxon>
        <taxon>Alphaproteobacteria</taxon>
        <taxon>Rhodobacterales</taxon>
        <taxon>Paracoccaceae</taxon>
        <taxon>Pelagovum</taxon>
    </lineage>
</organism>